<dbReference type="Proteomes" id="UP000036681">
    <property type="component" value="Unplaced"/>
</dbReference>
<organism evidence="2 3">
    <name type="scientific">Ascaris lumbricoides</name>
    <name type="common">Giant roundworm</name>
    <dbReference type="NCBI Taxonomy" id="6252"/>
    <lineage>
        <taxon>Eukaryota</taxon>
        <taxon>Metazoa</taxon>
        <taxon>Ecdysozoa</taxon>
        <taxon>Nematoda</taxon>
        <taxon>Chromadorea</taxon>
        <taxon>Rhabditida</taxon>
        <taxon>Spirurina</taxon>
        <taxon>Ascaridomorpha</taxon>
        <taxon>Ascaridoidea</taxon>
        <taxon>Ascarididae</taxon>
        <taxon>Ascaris</taxon>
    </lineage>
</organism>
<name>A0A0M3HMC9_ASCLU</name>
<accession>A0A0M3HMC9</accession>
<proteinExistence type="predicted"/>
<protein>
    <submittedName>
        <fullName evidence="3">DUF305 domain-containing protein</fullName>
    </submittedName>
</protein>
<sequence>LIQASEELSERRKAAEIDTCGGASIRIAEPGRAPPSVRSSTRFGL</sequence>
<keyword evidence="2" id="KW-1185">Reference proteome</keyword>
<feature type="region of interest" description="Disordered" evidence="1">
    <location>
        <begin position="25"/>
        <end position="45"/>
    </location>
</feature>
<evidence type="ECO:0000313" key="2">
    <source>
        <dbReference type="Proteomes" id="UP000036681"/>
    </source>
</evidence>
<evidence type="ECO:0000313" key="3">
    <source>
        <dbReference type="WBParaSite" id="ALUE_0000267401-mRNA-1"/>
    </source>
</evidence>
<reference evidence="3" key="1">
    <citation type="submission" date="2017-02" db="UniProtKB">
        <authorList>
            <consortium name="WormBaseParasite"/>
        </authorList>
    </citation>
    <scope>IDENTIFICATION</scope>
</reference>
<dbReference type="AlphaFoldDB" id="A0A0M3HMC9"/>
<dbReference type="WBParaSite" id="ALUE_0000267401-mRNA-1">
    <property type="protein sequence ID" value="ALUE_0000267401-mRNA-1"/>
    <property type="gene ID" value="ALUE_0000267401"/>
</dbReference>
<evidence type="ECO:0000256" key="1">
    <source>
        <dbReference type="SAM" id="MobiDB-lite"/>
    </source>
</evidence>